<name>X1CHB3_9ZZZZ</name>
<feature type="non-terminal residue" evidence="1">
    <location>
        <position position="1"/>
    </location>
</feature>
<proteinExistence type="predicted"/>
<dbReference type="AlphaFoldDB" id="X1CHB3"/>
<protein>
    <submittedName>
        <fullName evidence="1">Uncharacterized protein</fullName>
    </submittedName>
</protein>
<reference evidence="1" key="1">
    <citation type="journal article" date="2014" name="Front. Microbiol.">
        <title>High frequency of phylogenetically diverse reductive dehalogenase-homologous genes in deep subseafloor sedimentary metagenomes.</title>
        <authorList>
            <person name="Kawai M."/>
            <person name="Futagami T."/>
            <person name="Toyoda A."/>
            <person name="Takaki Y."/>
            <person name="Nishi S."/>
            <person name="Hori S."/>
            <person name="Arai W."/>
            <person name="Tsubouchi T."/>
            <person name="Morono Y."/>
            <person name="Uchiyama I."/>
            <person name="Ito T."/>
            <person name="Fujiyama A."/>
            <person name="Inagaki F."/>
            <person name="Takami H."/>
        </authorList>
    </citation>
    <scope>NUCLEOTIDE SEQUENCE</scope>
    <source>
        <strain evidence="1">Expedition CK06-06</strain>
    </source>
</reference>
<sequence>NINNLDKKIDSLFMPVKPDSRLEEIGRGVL</sequence>
<comment type="caution">
    <text evidence="1">The sequence shown here is derived from an EMBL/GenBank/DDBJ whole genome shotgun (WGS) entry which is preliminary data.</text>
</comment>
<accession>X1CHB3</accession>
<gene>
    <name evidence="1" type="ORF">S01H4_61049</name>
</gene>
<evidence type="ECO:0000313" key="1">
    <source>
        <dbReference type="EMBL" id="GAH07711.1"/>
    </source>
</evidence>
<dbReference type="EMBL" id="BART01036118">
    <property type="protein sequence ID" value="GAH07711.1"/>
    <property type="molecule type" value="Genomic_DNA"/>
</dbReference>
<organism evidence="1">
    <name type="scientific">marine sediment metagenome</name>
    <dbReference type="NCBI Taxonomy" id="412755"/>
    <lineage>
        <taxon>unclassified sequences</taxon>
        <taxon>metagenomes</taxon>
        <taxon>ecological metagenomes</taxon>
    </lineage>
</organism>